<accession>A0ABW3ZSW4</accession>
<dbReference type="InterPro" id="IPR052179">
    <property type="entry name" value="DD-CPase-like"/>
</dbReference>
<dbReference type="Gene3D" id="1.10.101.10">
    <property type="entry name" value="PGBD-like superfamily/PGBD"/>
    <property type="match status" value="1"/>
</dbReference>
<feature type="domain" description="Peptidoglycan binding-like" evidence="2">
    <location>
        <begin position="64"/>
        <end position="119"/>
    </location>
</feature>
<dbReference type="InterPro" id="IPR003709">
    <property type="entry name" value="VanY-like_core_dom"/>
</dbReference>
<dbReference type="CDD" id="cd14852">
    <property type="entry name" value="LD-carboxypeptidase"/>
    <property type="match status" value="1"/>
</dbReference>
<feature type="signal peptide" evidence="1">
    <location>
        <begin position="1"/>
        <end position="24"/>
    </location>
</feature>
<dbReference type="Pfam" id="PF01471">
    <property type="entry name" value="PG_binding_1"/>
    <property type="match status" value="1"/>
</dbReference>
<evidence type="ECO:0000256" key="1">
    <source>
        <dbReference type="SAM" id="SignalP"/>
    </source>
</evidence>
<dbReference type="InterPro" id="IPR009045">
    <property type="entry name" value="Zn_M74/Hedgehog-like"/>
</dbReference>
<feature type="domain" description="D-alanyl-D-alanine carboxypeptidase-like core" evidence="3">
    <location>
        <begin position="186"/>
        <end position="315"/>
    </location>
</feature>
<comment type="caution">
    <text evidence="4">The sequence shown here is derived from an EMBL/GenBank/DDBJ whole genome shotgun (WGS) entry which is preliminary data.</text>
</comment>
<dbReference type="PANTHER" id="PTHR34385:SF1">
    <property type="entry name" value="PEPTIDOGLYCAN L-ALANYL-D-GLUTAMATE ENDOPEPTIDASE CWLK"/>
    <property type="match status" value="1"/>
</dbReference>
<dbReference type="SUPFAM" id="SSF47090">
    <property type="entry name" value="PGBD-like"/>
    <property type="match status" value="1"/>
</dbReference>
<dbReference type="SUPFAM" id="SSF55166">
    <property type="entry name" value="Hedgehog/DD-peptidase"/>
    <property type="match status" value="1"/>
</dbReference>
<evidence type="ECO:0000313" key="4">
    <source>
        <dbReference type="EMBL" id="MFD1361167.1"/>
    </source>
</evidence>
<reference evidence="5" key="1">
    <citation type="journal article" date="2019" name="Int. J. Syst. Evol. Microbiol.">
        <title>The Global Catalogue of Microorganisms (GCM) 10K type strain sequencing project: providing services to taxonomists for standard genome sequencing and annotation.</title>
        <authorList>
            <consortium name="The Broad Institute Genomics Platform"/>
            <consortium name="The Broad Institute Genome Sequencing Center for Infectious Disease"/>
            <person name="Wu L."/>
            <person name="Ma J."/>
        </authorList>
    </citation>
    <scope>NUCLEOTIDE SEQUENCE [LARGE SCALE GENOMIC DNA]</scope>
    <source>
        <strain evidence="5">CCUG 54822</strain>
    </source>
</reference>
<dbReference type="PANTHER" id="PTHR34385">
    <property type="entry name" value="D-ALANYL-D-ALANINE CARBOXYPEPTIDASE"/>
    <property type="match status" value="1"/>
</dbReference>
<dbReference type="RefSeq" id="WP_382398482.1">
    <property type="nucleotide sequence ID" value="NZ_JBHTNH010000007.1"/>
</dbReference>
<keyword evidence="4" id="KW-0121">Carboxypeptidase</keyword>
<keyword evidence="4" id="KW-0378">Hydrolase</keyword>
<keyword evidence="1" id="KW-0732">Signal</keyword>
<evidence type="ECO:0000259" key="3">
    <source>
        <dbReference type="Pfam" id="PF02557"/>
    </source>
</evidence>
<protein>
    <submittedName>
        <fullName evidence="4">D-alanyl-D-alanine carboxypeptidase family protein</fullName>
    </submittedName>
</protein>
<evidence type="ECO:0000259" key="2">
    <source>
        <dbReference type="Pfam" id="PF01471"/>
    </source>
</evidence>
<organism evidence="4 5">
    <name type="scientific">Lentibacillus salinarum</name>
    <dbReference type="NCBI Taxonomy" id="446820"/>
    <lineage>
        <taxon>Bacteria</taxon>
        <taxon>Bacillati</taxon>
        <taxon>Bacillota</taxon>
        <taxon>Bacilli</taxon>
        <taxon>Bacillales</taxon>
        <taxon>Bacillaceae</taxon>
        <taxon>Lentibacillus</taxon>
    </lineage>
</organism>
<dbReference type="PROSITE" id="PS51257">
    <property type="entry name" value="PROKAR_LIPOPROTEIN"/>
    <property type="match status" value="1"/>
</dbReference>
<sequence>MRKKSLTTVSALLAILLLITACNAGEQQTAEPAQKDQTTQNDKTEAADKPIQLPDEHLQKNDEGAAVKALQAALQKTGYDISSSGNYDALTTWAVTDYQMQQETLAVTGIYDDDTKQALQTSLDDNTPVNPGKGLDEPDKDATAISNPHEILALVNKDYVLPDGFEPLKLVEPDVRFPFEEFLPKKQMREVAAAALEDMFAAADDAGLDLFAQSGYRSFDRQDAIFASNVAEHGEEAANNFSAKPGESEHQTGLTMDVTSPDVNHQLIEEFGETDEGKWLKQHAAEYGFIIRYPEGKEEITQYQYEPWHLRYVGKAAATDIAEQGITLEEYLGEV</sequence>
<dbReference type="Gene3D" id="3.30.1380.10">
    <property type="match status" value="1"/>
</dbReference>
<dbReference type="Pfam" id="PF02557">
    <property type="entry name" value="VanY"/>
    <property type="match status" value="1"/>
</dbReference>
<gene>
    <name evidence="4" type="ORF">ACFQ4A_05720</name>
</gene>
<keyword evidence="4" id="KW-0645">Protease</keyword>
<proteinExistence type="predicted"/>
<dbReference type="InterPro" id="IPR002477">
    <property type="entry name" value="Peptidoglycan-bd-like"/>
</dbReference>
<dbReference type="Proteomes" id="UP001597178">
    <property type="component" value="Unassembled WGS sequence"/>
</dbReference>
<dbReference type="EMBL" id="JBHTNH010000007">
    <property type="protein sequence ID" value="MFD1361167.1"/>
    <property type="molecule type" value="Genomic_DNA"/>
</dbReference>
<name>A0ABW3ZSW4_9BACI</name>
<dbReference type="GO" id="GO:0004180">
    <property type="term" value="F:carboxypeptidase activity"/>
    <property type="evidence" value="ECO:0007669"/>
    <property type="project" value="UniProtKB-KW"/>
</dbReference>
<evidence type="ECO:0000313" key="5">
    <source>
        <dbReference type="Proteomes" id="UP001597178"/>
    </source>
</evidence>
<dbReference type="InterPro" id="IPR036365">
    <property type="entry name" value="PGBD-like_sf"/>
</dbReference>
<dbReference type="InterPro" id="IPR036366">
    <property type="entry name" value="PGBDSf"/>
</dbReference>
<feature type="chain" id="PRO_5047108737" evidence="1">
    <location>
        <begin position="25"/>
        <end position="335"/>
    </location>
</feature>
<dbReference type="InterPro" id="IPR058193">
    <property type="entry name" value="VanY/YodJ_core_dom"/>
</dbReference>
<keyword evidence="5" id="KW-1185">Reference proteome</keyword>